<feature type="compositionally biased region" description="Acidic residues" evidence="1">
    <location>
        <begin position="36"/>
        <end position="63"/>
    </location>
</feature>
<accession>A0A9W6XIE2</accession>
<dbReference type="Proteomes" id="UP001165121">
    <property type="component" value="Unassembled WGS sequence"/>
</dbReference>
<feature type="compositionally biased region" description="Gly residues" evidence="1">
    <location>
        <begin position="88"/>
        <end position="105"/>
    </location>
</feature>
<evidence type="ECO:0000256" key="1">
    <source>
        <dbReference type="SAM" id="MobiDB-lite"/>
    </source>
</evidence>
<name>A0A9W6XIE2_9STRA</name>
<organism evidence="2 3">
    <name type="scientific">Phytophthora fragariaefolia</name>
    <dbReference type="NCBI Taxonomy" id="1490495"/>
    <lineage>
        <taxon>Eukaryota</taxon>
        <taxon>Sar</taxon>
        <taxon>Stramenopiles</taxon>
        <taxon>Oomycota</taxon>
        <taxon>Peronosporomycetes</taxon>
        <taxon>Peronosporales</taxon>
        <taxon>Peronosporaceae</taxon>
        <taxon>Phytophthora</taxon>
    </lineage>
</organism>
<sequence length="183" mass="18599">MEGATKQCCCTDPKATNIEEERGGACVDHQPSNGEEPSEGEESNDSEDPSEGEEPNDFEEPSDSGEAKNGEGGSIDGGKPSVSNGVGLSDGGGPSGGRCPSGGGPRATERSPAEGHVTGGVSVAKTNKAPGKKISRWPMHQDKRNAVVPPVCASLQPSIVGEVVAGIVTRVATDETATLNDLM</sequence>
<protein>
    <submittedName>
        <fullName evidence="2">Unnamed protein product</fullName>
    </submittedName>
</protein>
<keyword evidence="3" id="KW-1185">Reference proteome</keyword>
<dbReference type="EMBL" id="BSXT01001132">
    <property type="protein sequence ID" value="GMF39079.1"/>
    <property type="molecule type" value="Genomic_DNA"/>
</dbReference>
<comment type="caution">
    <text evidence="2">The sequence shown here is derived from an EMBL/GenBank/DDBJ whole genome shotgun (WGS) entry which is preliminary data.</text>
</comment>
<gene>
    <name evidence="2" type="ORF">Pfra01_001148800</name>
</gene>
<feature type="region of interest" description="Disordered" evidence="1">
    <location>
        <begin position="1"/>
        <end position="138"/>
    </location>
</feature>
<reference evidence="2" key="1">
    <citation type="submission" date="2023-04" db="EMBL/GenBank/DDBJ databases">
        <title>Phytophthora fragariaefolia NBRC 109709.</title>
        <authorList>
            <person name="Ichikawa N."/>
            <person name="Sato H."/>
            <person name="Tonouchi N."/>
        </authorList>
    </citation>
    <scope>NUCLEOTIDE SEQUENCE</scope>
    <source>
        <strain evidence="2">NBRC 109709</strain>
    </source>
</reference>
<proteinExistence type="predicted"/>
<evidence type="ECO:0000313" key="3">
    <source>
        <dbReference type="Proteomes" id="UP001165121"/>
    </source>
</evidence>
<evidence type="ECO:0000313" key="2">
    <source>
        <dbReference type="EMBL" id="GMF39079.1"/>
    </source>
</evidence>
<dbReference type="AlphaFoldDB" id="A0A9W6XIE2"/>